<protein>
    <recommendedName>
        <fullName evidence="3">Death domain-containing protein</fullName>
    </recommendedName>
</protein>
<gene>
    <name evidence="1" type="primary">109588633</name>
</gene>
<dbReference type="InParanoid" id="A0A1X7TCV4"/>
<accession>A0A1X7TCV4</accession>
<organism evidence="1">
    <name type="scientific">Amphimedon queenslandica</name>
    <name type="common">Sponge</name>
    <dbReference type="NCBI Taxonomy" id="400682"/>
    <lineage>
        <taxon>Eukaryota</taxon>
        <taxon>Metazoa</taxon>
        <taxon>Porifera</taxon>
        <taxon>Demospongiae</taxon>
        <taxon>Heteroscleromorpha</taxon>
        <taxon>Haplosclerida</taxon>
        <taxon>Niphatidae</taxon>
        <taxon>Amphimedon</taxon>
    </lineage>
</organism>
<reference evidence="2" key="1">
    <citation type="journal article" date="2010" name="Nature">
        <title>The Amphimedon queenslandica genome and the evolution of animal complexity.</title>
        <authorList>
            <person name="Srivastava M."/>
            <person name="Simakov O."/>
            <person name="Chapman J."/>
            <person name="Fahey B."/>
            <person name="Gauthier M.E."/>
            <person name="Mitros T."/>
            <person name="Richards G.S."/>
            <person name="Conaco C."/>
            <person name="Dacre M."/>
            <person name="Hellsten U."/>
            <person name="Larroux C."/>
            <person name="Putnam N.H."/>
            <person name="Stanke M."/>
            <person name="Adamska M."/>
            <person name="Darling A."/>
            <person name="Degnan S.M."/>
            <person name="Oakley T.H."/>
            <person name="Plachetzki D.C."/>
            <person name="Zhai Y."/>
            <person name="Adamski M."/>
            <person name="Calcino A."/>
            <person name="Cummins S.F."/>
            <person name="Goodstein D.M."/>
            <person name="Harris C."/>
            <person name="Jackson D.J."/>
            <person name="Leys S.P."/>
            <person name="Shu S."/>
            <person name="Woodcroft B.J."/>
            <person name="Vervoort M."/>
            <person name="Kosik K.S."/>
            <person name="Manning G."/>
            <person name="Degnan B.M."/>
            <person name="Rokhsar D.S."/>
        </authorList>
    </citation>
    <scope>NUCLEOTIDE SEQUENCE [LARGE SCALE GENOMIC DNA]</scope>
</reference>
<dbReference type="EnsemblMetazoa" id="Aqu2.1.12180_001">
    <property type="protein sequence ID" value="Aqu2.1.12180_001"/>
    <property type="gene ID" value="Aqu2.1.12180"/>
</dbReference>
<name>A0A1X7TCV4_AMPQE</name>
<evidence type="ECO:0000313" key="2">
    <source>
        <dbReference type="Proteomes" id="UP000007879"/>
    </source>
</evidence>
<dbReference type="AlphaFoldDB" id="A0A1X7TCV4"/>
<keyword evidence="2" id="KW-1185">Reference proteome</keyword>
<evidence type="ECO:0008006" key="3">
    <source>
        <dbReference type="Google" id="ProtNLM"/>
    </source>
</evidence>
<dbReference type="Proteomes" id="UP000007879">
    <property type="component" value="Unassembled WGS sequence"/>
</dbReference>
<dbReference type="EnsemblMetazoa" id="XM_020004778.1">
    <property type="protein sequence ID" value="XP_019860337.1"/>
    <property type="gene ID" value="LOC109588633"/>
</dbReference>
<reference evidence="1" key="2">
    <citation type="submission" date="2017-05" db="UniProtKB">
        <authorList>
            <consortium name="EnsemblMetazoa"/>
        </authorList>
    </citation>
    <scope>IDENTIFICATION</scope>
</reference>
<sequence length="511" mass="58616">MFQESQISCIIHQAVEIQSQSSEVPIKFIIACSDKDTKGHRDEAKRLLLKAINKETARLSEPLQVSVLVLDPSSSDDMKKLNIALDMNLPLARRYIKLSWLFLRDALNDIDEIVIPYNKLKEIAGKLNIQEMELKEFLETFTKFMSILYLPGIKSLENVVILRPVEFINTMSSLFKTPDDRDFDGVYTMDQLNKMIPNKKLADTVTKALCSVGLAIKTTIDKVNIRTSELKNPKAPLLFVPLARSGQVLEKCHVTSLFIVFNSKVIQPDCQSFFISELLKLAGSSLQSGSDYHYHLNVFKILLVILRQDYYFSIIFRGTSIDVVMENYGDSNDVFKTIIICCKEALSKMSSIRKNFSYKLALSCLTPRPTFHAADDYIDPAKRIFDYLLPNTKLCYHCERSDSPLRKKWKDAIQKIHENEEKRKERVNVEKLIELAQSLGSVIKSTQTLKNLAAQLRVRVEQEYIVVLSKSCLPWQRVLMILLMWEKKEEATKETLKDVLIRLGYPTVLLD</sequence>
<evidence type="ECO:0000313" key="1">
    <source>
        <dbReference type="EnsemblMetazoa" id="Aqu2.1.12180_001"/>
    </source>
</evidence>
<proteinExistence type="predicted"/>
<dbReference type="KEGG" id="aqu:109588633"/>